<feature type="domain" description="Terminase large subunit gp17-like C-terminal" evidence="3">
    <location>
        <begin position="348"/>
        <end position="497"/>
    </location>
</feature>
<evidence type="ECO:0000313" key="4">
    <source>
        <dbReference type="EMBL" id="BCM87075.1"/>
    </source>
</evidence>
<organism evidence="4 5">
    <name type="scientific">Methylobacterium indicum</name>
    <dbReference type="NCBI Taxonomy" id="1775910"/>
    <lineage>
        <taxon>Bacteria</taxon>
        <taxon>Pseudomonadati</taxon>
        <taxon>Pseudomonadota</taxon>
        <taxon>Alphaproteobacteria</taxon>
        <taxon>Hyphomicrobiales</taxon>
        <taxon>Methylobacteriaceae</taxon>
        <taxon>Methylobacterium</taxon>
    </lineage>
</organism>
<evidence type="ECO:0000313" key="5">
    <source>
        <dbReference type="Proteomes" id="UP000663508"/>
    </source>
</evidence>
<dbReference type="InterPro" id="IPR035421">
    <property type="entry name" value="Terminase_6C"/>
</dbReference>
<protein>
    <recommendedName>
        <fullName evidence="3">Terminase large subunit gp17-like C-terminal domain-containing protein</fullName>
    </recommendedName>
</protein>
<proteinExistence type="predicted"/>
<dbReference type="Proteomes" id="UP000663508">
    <property type="component" value="Chromosome"/>
</dbReference>
<name>A0A8H8WZ45_9HYPH</name>
<feature type="region of interest" description="Disordered" evidence="2">
    <location>
        <begin position="1"/>
        <end position="31"/>
    </location>
</feature>
<dbReference type="NCBIfam" id="TIGR01630">
    <property type="entry name" value="psiM2_ORF9"/>
    <property type="match status" value="1"/>
</dbReference>
<dbReference type="Pfam" id="PF17289">
    <property type="entry name" value="Terminase_6C"/>
    <property type="match status" value="1"/>
</dbReference>
<keyword evidence="1" id="KW-1188">Viral release from host cell</keyword>
<feature type="compositionally biased region" description="Low complexity" evidence="2">
    <location>
        <begin position="13"/>
        <end position="28"/>
    </location>
</feature>
<gene>
    <name evidence="4" type="ORF">mvi_55360</name>
</gene>
<reference evidence="4" key="1">
    <citation type="submission" date="2020-11" db="EMBL/GenBank/DDBJ databases">
        <title>Complete genome sequence of a novel pathogenic Methylobacterium strain isolated from rice in Vietnam.</title>
        <authorList>
            <person name="Lai K."/>
            <person name="Okazaki S."/>
            <person name="Higashi K."/>
            <person name="Mori H."/>
            <person name="Toyoda A."/>
            <person name="Kurokawa K."/>
        </authorList>
    </citation>
    <scope>NUCLEOTIDE SEQUENCE</scope>
    <source>
        <strain evidence="4">VL1</strain>
    </source>
</reference>
<dbReference type="KEGG" id="mind:mvi_55360"/>
<dbReference type="EMBL" id="AP024145">
    <property type="protein sequence ID" value="BCM87075.1"/>
    <property type="molecule type" value="Genomic_DNA"/>
</dbReference>
<dbReference type="InterPro" id="IPR006517">
    <property type="entry name" value="Phage_terminase_lsu-like_C"/>
</dbReference>
<feature type="compositionally biased region" description="Pro residues" evidence="2">
    <location>
        <begin position="1"/>
        <end position="12"/>
    </location>
</feature>
<dbReference type="AlphaFoldDB" id="A0A8H8WZ45"/>
<evidence type="ECO:0000256" key="1">
    <source>
        <dbReference type="ARBA" id="ARBA00022612"/>
    </source>
</evidence>
<sequence>MTTPRSPIPRPPSASSTASSGPSFGPSPNTWLSDPPALIRALDRLDSEESLAGFVRRAWPVIEPGAPYIHGWHIDAVAAHLEAVTAGEITRLLINVPPGTMKSLLAGVFWPAWEWGPKNRPSLRTVAVSHTERLALRDNLRTRRLITSPWYRDLWGERVRLTRDQNRKGRFETTASGLREAVSAGSITGSRGDRVILDDPISVEGAKSERVREAVAQWFLEAVPTRLNDPVRSAIVVIMQRLHERDLSGVILARNLGYEHLMLPMEFEPERACATRIGFSDPRRESGELLFPARFPREVVERDTATMGAYAAAGQYQQRPAPRDGGLFKRGWFTLVRAVPAGCTAVRAWDLAASVPKAGRQPDYTAGVKLARAPDGHLYVVDVRRDRLSAGGVERLILATAAEDGPACRISLPQDPGQAGKAQAQYLVGRLAGYDARASPESGDKATRAAPVSAQAEAGNLHLVAGPWNEAFLDELCTFPNGAFLDQVDALSRAFSALARPGYGLLGVL</sequence>
<accession>A0A8H8WZ45</accession>
<evidence type="ECO:0000256" key="2">
    <source>
        <dbReference type="SAM" id="MobiDB-lite"/>
    </source>
</evidence>
<evidence type="ECO:0000259" key="3">
    <source>
        <dbReference type="Pfam" id="PF17289"/>
    </source>
</evidence>